<keyword evidence="2" id="KW-1185">Reference proteome</keyword>
<proteinExistence type="predicted"/>
<sequence>MKFIYIDESGSRDQGDVFVTCGLMVDAYKLRKKTADFDQRLEALFAKHPGNRADFKTSRFINGKGGWREIDAVERKEFLKSVCELAVENGGKIFGLGLSFAAFDVATAAGHAQPVGTTYWLASAMFTACLVQKKMQAVKNSKGLTVVIMDDNKAEMPKLSDELYQGNAWFDGLYQLRGKKRGKAVWLERTKKDRFDHIINTAFAIKSDHSSMVQVADAMSYVYRRHLELAAVAETWVGEKDYYTELVAILEPARETHGHCPDEPCVKFFKSAKHPEWKL</sequence>
<evidence type="ECO:0008006" key="3">
    <source>
        <dbReference type="Google" id="ProtNLM"/>
    </source>
</evidence>
<accession>A0A1H3DRQ9</accession>
<reference evidence="1 2" key="1">
    <citation type="submission" date="2016-10" db="EMBL/GenBank/DDBJ databases">
        <authorList>
            <person name="de Groot N.N."/>
        </authorList>
    </citation>
    <scope>NUCLEOTIDE SEQUENCE [LARGE SCALE GENOMIC DNA]</scope>
    <source>
        <strain evidence="1 2">CGMCC 1.8894</strain>
    </source>
</reference>
<dbReference type="InterPro" id="IPR024524">
    <property type="entry name" value="DUF3800"/>
</dbReference>
<gene>
    <name evidence="1" type="ORF">SAMN04488238_11517</name>
</gene>
<dbReference type="Pfam" id="PF12686">
    <property type="entry name" value="DUF3800"/>
    <property type="match status" value="1"/>
</dbReference>
<evidence type="ECO:0000313" key="2">
    <source>
        <dbReference type="Proteomes" id="UP000198539"/>
    </source>
</evidence>
<dbReference type="STRING" id="564137.SAMN04488238_11517"/>
<dbReference type="AlphaFoldDB" id="A0A1H3DRQ9"/>
<dbReference type="OrthoDB" id="7827169at2"/>
<dbReference type="Proteomes" id="UP000198539">
    <property type="component" value="Unassembled WGS sequence"/>
</dbReference>
<protein>
    <recommendedName>
        <fullName evidence="3">DUF3800 domain-containing protein</fullName>
    </recommendedName>
</protein>
<name>A0A1H3DRQ9_9RHOB</name>
<evidence type="ECO:0000313" key="1">
    <source>
        <dbReference type="EMBL" id="SDX68339.1"/>
    </source>
</evidence>
<dbReference type="RefSeq" id="WP_092891940.1">
    <property type="nucleotide sequence ID" value="NZ_CP061500.1"/>
</dbReference>
<dbReference type="EMBL" id="FNOM01000015">
    <property type="protein sequence ID" value="SDX68339.1"/>
    <property type="molecule type" value="Genomic_DNA"/>
</dbReference>
<organism evidence="1 2">
    <name type="scientific">Roseicitreum antarcticum</name>
    <dbReference type="NCBI Taxonomy" id="564137"/>
    <lineage>
        <taxon>Bacteria</taxon>
        <taxon>Pseudomonadati</taxon>
        <taxon>Pseudomonadota</taxon>
        <taxon>Alphaproteobacteria</taxon>
        <taxon>Rhodobacterales</taxon>
        <taxon>Paracoccaceae</taxon>
        <taxon>Roseicitreum</taxon>
    </lineage>
</organism>